<evidence type="ECO:0000256" key="1">
    <source>
        <dbReference type="ARBA" id="ARBA00023186"/>
    </source>
</evidence>
<dbReference type="InterPro" id="IPR021133">
    <property type="entry name" value="HEAT_type_2"/>
</dbReference>
<dbReference type="RefSeq" id="XP_064655270.1">
    <property type="nucleotide sequence ID" value="XM_064806453.1"/>
</dbReference>
<dbReference type="PANTHER" id="PTHR12658:SF0">
    <property type="entry name" value="TUBULIN-SPECIFIC CHAPERONE D"/>
    <property type="match status" value="1"/>
</dbReference>
<gene>
    <name evidence="5" type="ORF">LTR77_009224</name>
</gene>
<dbReference type="GO" id="GO:0007023">
    <property type="term" value="P:post-chaperonin tubulin folding pathway"/>
    <property type="evidence" value="ECO:0007669"/>
    <property type="project" value="InterPro"/>
</dbReference>
<dbReference type="InterPro" id="IPR022577">
    <property type="entry name" value="TBCD_C"/>
</dbReference>
<reference evidence="5 6" key="1">
    <citation type="submission" date="2023-08" db="EMBL/GenBank/DDBJ databases">
        <title>Black Yeasts Isolated from many extreme environments.</title>
        <authorList>
            <person name="Coleine C."/>
            <person name="Stajich J.E."/>
            <person name="Selbmann L."/>
        </authorList>
    </citation>
    <scope>NUCLEOTIDE SEQUENCE [LARGE SCALE GENOMIC DNA]</scope>
    <source>
        <strain evidence="5 6">CCFEE 5935</strain>
    </source>
</reference>
<dbReference type="InterPro" id="IPR058033">
    <property type="entry name" value="ARM_TBCD_2nd"/>
</dbReference>
<protein>
    <recommendedName>
        <fullName evidence="7">Tubulin-specific chaperone D</fullName>
    </recommendedName>
</protein>
<dbReference type="Proteomes" id="UP001337655">
    <property type="component" value="Unassembled WGS sequence"/>
</dbReference>
<comment type="caution">
    <text evidence="5">The sequence shown here is derived from an EMBL/GenBank/DDBJ whole genome shotgun (WGS) entry which is preliminary data.</text>
</comment>
<dbReference type="Pfam" id="PF25767">
    <property type="entry name" value="ARM_TBCD_2nd"/>
    <property type="match status" value="1"/>
</dbReference>
<proteinExistence type="predicted"/>
<dbReference type="InterPro" id="IPR016024">
    <property type="entry name" value="ARM-type_fold"/>
</dbReference>
<feature type="domain" description="Tubulin-folding cofactor D C-terminal" evidence="3">
    <location>
        <begin position="912"/>
        <end position="1076"/>
    </location>
</feature>
<dbReference type="InterPro" id="IPR011989">
    <property type="entry name" value="ARM-like"/>
</dbReference>
<name>A0AAV9P1W0_9PEZI</name>
<dbReference type="GO" id="GO:0007021">
    <property type="term" value="P:tubulin complex assembly"/>
    <property type="evidence" value="ECO:0007669"/>
    <property type="project" value="InterPro"/>
</dbReference>
<keyword evidence="1" id="KW-0143">Chaperone</keyword>
<dbReference type="InterPro" id="IPR033162">
    <property type="entry name" value="TBCD"/>
</dbReference>
<dbReference type="PANTHER" id="PTHR12658">
    <property type="entry name" value="BETA-TUBULIN COFACTOR D"/>
    <property type="match status" value="1"/>
</dbReference>
<dbReference type="GO" id="GO:0000226">
    <property type="term" value="P:microtubule cytoskeleton organization"/>
    <property type="evidence" value="ECO:0007669"/>
    <property type="project" value="TreeGrafter"/>
</dbReference>
<dbReference type="PROSITE" id="PS50077">
    <property type="entry name" value="HEAT_REPEAT"/>
    <property type="match status" value="1"/>
</dbReference>
<dbReference type="GeneID" id="89930556"/>
<dbReference type="GO" id="GO:0048487">
    <property type="term" value="F:beta-tubulin binding"/>
    <property type="evidence" value="ECO:0007669"/>
    <property type="project" value="InterPro"/>
</dbReference>
<evidence type="ECO:0000313" key="6">
    <source>
        <dbReference type="Proteomes" id="UP001337655"/>
    </source>
</evidence>
<keyword evidence="6" id="KW-1185">Reference proteome</keyword>
<evidence type="ECO:0000313" key="5">
    <source>
        <dbReference type="EMBL" id="KAK5165127.1"/>
    </source>
</evidence>
<evidence type="ECO:0000256" key="2">
    <source>
        <dbReference type="PROSITE-ProRule" id="PRU00103"/>
    </source>
</evidence>
<dbReference type="SUPFAM" id="SSF48371">
    <property type="entry name" value="ARM repeat"/>
    <property type="match status" value="1"/>
</dbReference>
<organism evidence="5 6">
    <name type="scientific">Saxophila tyrrhenica</name>
    <dbReference type="NCBI Taxonomy" id="1690608"/>
    <lineage>
        <taxon>Eukaryota</taxon>
        <taxon>Fungi</taxon>
        <taxon>Dikarya</taxon>
        <taxon>Ascomycota</taxon>
        <taxon>Pezizomycotina</taxon>
        <taxon>Dothideomycetes</taxon>
        <taxon>Dothideomycetidae</taxon>
        <taxon>Mycosphaerellales</taxon>
        <taxon>Extremaceae</taxon>
        <taxon>Saxophila</taxon>
    </lineage>
</organism>
<dbReference type="Pfam" id="PF12612">
    <property type="entry name" value="TFCD_C"/>
    <property type="match status" value="1"/>
</dbReference>
<dbReference type="AlphaFoldDB" id="A0AAV9P1W0"/>
<feature type="repeat" description="HEAT" evidence="2">
    <location>
        <begin position="346"/>
        <end position="383"/>
    </location>
</feature>
<evidence type="ECO:0008006" key="7">
    <source>
        <dbReference type="Google" id="ProtNLM"/>
    </source>
</evidence>
<evidence type="ECO:0000259" key="3">
    <source>
        <dbReference type="Pfam" id="PF12612"/>
    </source>
</evidence>
<feature type="domain" description="Tubulin-folding cofactor D ARM repeats" evidence="4">
    <location>
        <begin position="292"/>
        <end position="544"/>
    </location>
</feature>
<dbReference type="EMBL" id="JAVRRT010000017">
    <property type="protein sequence ID" value="KAK5165127.1"/>
    <property type="molecule type" value="Genomic_DNA"/>
</dbReference>
<sequence length="1156" mass="126658">MDGMEGLEDEDDLRLVQASAGLLNDLQESLPKLLWKPSKSGTRHGPVHRQVKRRDLDHVINLIEPFQGDPQLLDTKLKFILPPIVEAYLQYISQPLSSRPLEHVDLQTAVCKILYVLCKVRGYKVIVGFLNNEPRYLEPVLDRMEASLAAKGDQSSEWQVQYILLLWLSHLMLTPFDLASISPARPPGDAAPIPILVERIQEAGVKLLSSSTKAQDAAATLLVRLVTRPDMLKLGLCTSLSPKLLRDMSPKLSSDSTNNIYELLGPLRFYAGIAMASADNRLGVVDIYKNCWKLSEESDSRLANNAVAKKLFVKIFRNTAITALRAASVQSKLTSMLETSGLIEDVIDYLLRSLGDRDTPVRYAAAKALSRLVLELEPALGHEIIQAVLDMFKEDTPRDAEALNFTTANALKWHGLTLTLAHMLFKRSAAPEQLPDIVNALVSALQFEQRTATGSSVGTNVRDAANFGLWALSRRYTTNELLSVDATFLQTALTKGEDHSIIQVLATNLVLSACLDPVGNIRRGSSAALQELVGRHPNQVSEGIALVQVVDYQAVGLRRRAMVDVASHAAALSGDQGSYWTALVDGLLGWRGVGSPDVPSREAAAGGIAALSHSSFEAITTLIKTVKTPLLRWQKAEELHGLTLSLTYLLLNTERRGFTKKVMERGEVGALLSMVDVYNILFLIAKGTKTFTARSIRSELSSAIARFLAALCTSLMGVGELADIPIPHIDLLTERLFTRYEDTIQQAIPDLAVALLNLKRRMEIHLTCIASKALSKQVAIDSSKSTFNGACGAVALGALAARYGDGLNGEGAEAAVWTLAALTDAMNVDWRVVGIKALRLAVEATAEDAAVDEELAGKLMNAVHRGMNDYTIDERGDVGSLVRLQAIACTSAIFAKLALLEQQELYELLQADIYRLCFEKLDRVRFEAAQCCSYHFDLEVKTGDVASVSSEEYFIRCLEPLTREEPEWKHRALLEGCISCAGISSESLLQASRAALVHTLGAVPTAQLTTLLAIFAVVLKTLLLDNSTNTMHPALELLSFLLDMQIPQCLTNTDFKWRNLLSTIQKSHHKSNDIPKILAAVHVYRGMADVPAVRAEVLKKLVSMLKTNPYPRVRLAVAEALWVVTGEEGLRGRDWMKGVKENGDVLRELEGRLVGG</sequence>
<evidence type="ECO:0000259" key="4">
    <source>
        <dbReference type="Pfam" id="PF25767"/>
    </source>
</evidence>
<dbReference type="GO" id="GO:0005096">
    <property type="term" value="F:GTPase activator activity"/>
    <property type="evidence" value="ECO:0007669"/>
    <property type="project" value="InterPro"/>
</dbReference>
<dbReference type="Gene3D" id="1.25.10.10">
    <property type="entry name" value="Leucine-rich Repeat Variant"/>
    <property type="match status" value="1"/>
</dbReference>
<accession>A0AAV9P1W0</accession>
<dbReference type="Pfam" id="PF23579">
    <property type="entry name" value="ARM_TBCD"/>
    <property type="match status" value="1"/>
</dbReference>